<dbReference type="Pfam" id="PF02485">
    <property type="entry name" value="Branch"/>
    <property type="match status" value="1"/>
</dbReference>
<keyword evidence="5" id="KW-0325">Glycoprotein</keyword>
<evidence type="ECO:0000313" key="6">
    <source>
        <dbReference type="EMBL" id="WJZ80469.1"/>
    </source>
</evidence>
<dbReference type="InterPro" id="IPR044610">
    <property type="entry name" value="GLCAT14A/B/C"/>
</dbReference>
<evidence type="ECO:0000256" key="4">
    <source>
        <dbReference type="ARBA" id="ARBA00023136"/>
    </source>
</evidence>
<keyword evidence="7" id="KW-1185">Reference proteome</keyword>
<dbReference type="Proteomes" id="UP001227230">
    <property type="component" value="Chromosome 1"/>
</dbReference>
<keyword evidence="4" id="KW-0472">Membrane</keyword>
<evidence type="ECO:0000256" key="1">
    <source>
        <dbReference type="ARBA" id="ARBA00004606"/>
    </source>
</evidence>
<comment type="subcellular location">
    <subcellularLocation>
        <location evidence="1">Membrane</location>
        <topology evidence="1">Single-pass type II membrane protein</topology>
    </subcellularLocation>
</comment>
<dbReference type="EMBL" id="CP126648">
    <property type="protein sequence ID" value="WJZ80469.1"/>
    <property type="molecule type" value="Genomic_DNA"/>
</dbReference>
<evidence type="ECO:0000256" key="5">
    <source>
        <dbReference type="ARBA" id="ARBA00023180"/>
    </source>
</evidence>
<sequence length="401" mass="45587">MLAEKKWLFTLFSAAFVSLLLFLSSISGFNASYALSFHKPFSSTVHHGLHYPPAFAYYISGGRGHKDRILRLLLAVYHPRNRYLLHLGADASDEERRLLASAVKSVPAIRAFGNVDVVGKPDRLTYMGSSNIAATLRAASILLRVDSGWNWFITLSSMDYPLITQDDLSHVFSSVRRDLNFIDHTSDLGWKESQRVHPIVVDPGIYLARRSQIFHATEKRPTPDGFKFFTGSPWVILNRSFLEFCILGWDNLPRTLLMYFTNVILSDEGYFHSVICNSPEFRNTTVNNDLRYVIWDSPPKMEPHFLNVSDYDQTVQSGAAFARQFQKDDPVLNMIDEKILKRGRNRVVPGAWCTGRKSWWMDPCSNWGDANVLRPGLQAKKLEESVTNLLEGSNSQSNQCK</sequence>
<dbReference type="PANTHER" id="PTHR45719">
    <property type="entry name" value="GLYCOSYLTRANSFERASE"/>
    <property type="match status" value="1"/>
</dbReference>
<keyword evidence="3" id="KW-0808">Transferase</keyword>
<gene>
    <name evidence="6" type="ORF">VitviT2T_000386</name>
</gene>
<keyword evidence="2" id="KW-0328">Glycosyltransferase</keyword>
<proteinExistence type="predicted"/>
<accession>A0ABY9BCN3</accession>
<evidence type="ECO:0000256" key="2">
    <source>
        <dbReference type="ARBA" id="ARBA00022676"/>
    </source>
</evidence>
<evidence type="ECO:0000256" key="3">
    <source>
        <dbReference type="ARBA" id="ARBA00022679"/>
    </source>
</evidence>
<name>A0ABY9BCN3_VITVI</name>
<reference evidence="6 7" key="1">
    <citation type="journal article" date="2023" name="Hortic Res">
        <title>The complete reference genome for grapevine (Vitis vinifera L.) genetics and breeding.</title>
        <authorList>
            <person name="Shi X."/>
            <person name="Cao S."/>
            <person name="Wang X."/>
            <person name="Huang S."/>
            <person name="Wang Y."/>
            <person name="Liu Z."/>
            <person name="Liu W."/>
            <person name="Leng X."/>
            <person name="Peng Y."/>
            <person name="Wang N."/>
            <person name="Wang Y."/>
            <person name="Ma Z."/>
            <person name="Xu X."/>
            <person name="Zhang F."/>
            <person name="Xue H."/>
            <person name="Zhong H."/>
            <person name="Wang Y."/>
            <person name="Zhang K."/>
            <person name="Velt A."/>
            <person name="Avia K."/>
            <person name="Holtgrawe D."/>
            <person name="Grimplet J."/>
            <person name="Matus J.T."/>
            <person name="Ware D."/>
            <person name="Wu X."/>
            <person name="Wang H."/>
            <person name="Liu C."/>
            <person name="Fang Y."/>
            <person name="Rustenholz C."/>
            <person name="Cheng Z."/>
            <person name="Xiao H."/>
            <person name="Zhou Y."/>
        </authorList>
    </citation>
    <scope>NUCLEOTIDE SEQUENCE [LARGE SCALE GENOMIC DNA]</scope>
    <source>
        <strain evidence="7">cv. Pinot noir / PN40024</strain>
        <tissue evidence="6">Leaf</tissue>
    </source>
</reference>
<dbReference type="InterPro" id="IPR003406">
    <property type="entry name" value="Glyco_trans_14"/>
</dbReference>
<organism evidence="6 7">
    <name type="scientific">Vitis vinifera</name>
    <name type="common">Grape</name>
    <dbReference type="NCBI Taxonomy" id="29760"/>
    <lineage>
        <taxon>Eukaryota</taxon>
        <taxon>Viridiplantae</taxon>
        <taxon>Streptophyta</taxon>
        <taxon>Embryophyta</taxon>
        <taxon>Tracheophyta</taxon>
        <taxon>Spermatophyta</taxon>
        <taxon>Magnoliopsida</taxon>
        <taxon>eudicotyledons</taxon>
        <taxon>Gunneridae</taxon>
        <taxon>Pentapetalae</taxon>
        <taxon>rosids</taxon>
        <taxon>Vitales</taxon>
        <taxon>Vitaceae</taxon>
        <taxon>Viteae</taxon>
        <taxon>Vitis</taxon>
    </lineage>
</organism>
<evidence type="ECO:0008006" key="8">
    <source>
        <dbReference type="Google" id="ProtNLM"/>
    </source>
</evidence>
<evidence type="ECO:0000313" key="7">
    <source>
        <dbReference type="Proteomes" id="UP001227230"/>
    </source>
</evidence>
<protein>
    <recommendedName>
        <fullName evidence="8">Beta-glucuronosyltransferase GlcAT14A</fullName>
    </recommendedName>
</protein>
<dbReference type="PANTHER" id="PTHR45719:SF14">
    <property type="entry name" value="BETA-GLUCURONOSYLTRANSFERASE GLCAT14A"/>
    <property type="match status" value="1"/>
</dbReference>